<gene>
    <name evidence="11" type="ORF">PBRA_003821</name>
    <name evidence="12" type="ORF">PLBR_LOCUS1552</name>
</gene>
<keyword evidence="5" id="KW-0276">Fatty acid metabolism</keyword>
<geneLocation type="mitochondrion" evidence="12"/>
<evidence type="ECO:0000256" key="2">
    <source>
        <dbReference type="ARBA" id="ARBA00022516"/>
    </source>
</evidence>
<accession>A0A0G4IIH6</accession>
<dbReference type="InterPro" id="IPR002076">
    <property type="entry name" value="ELO_fam"/>
</dbReference>
<evidence type="ECO:0000256" key="7">
    <source>
        <dbReference type="ARBA" id="ARBA00023098"/>
    </source>
</evidence>
<sequence>MSVQQHAVQGLWKEGVDAADGSAWRPWPVTQDWALMDATTTAAVAARACLVGILVLRLVSRGKGYDVSSLVLARTTGVFLLSAYVLVATISELWLATYSPFGSAIDECPKGFRKSRFLYIVGISKMFGFLDPVIMRLCRRFRRVTLLHAYHLVSIFVIWWAIVNNYLEA</sequence>
<evidence type="ECO:0000256" key="10">
    <source>
        <dbReference type="SAM" id="Phobius"/>
    </source>
</evidence>
<dbReference type="Pfam" id="PF01151">
    <property type="entry name" value="ELO"/>
    <property type="match status" value="1"/>
</dbReference>
<dbReference type="STRING" id="37360.A0A0G4IIH6"/>
<keyword evidence="13" id="KW-1185">Reference proteome</keyword>
<feature type="transmembrane region" description="Helical" evidence="10">
    <location>
        <begin position="71"/>
        <end position="96"/>
    </location>
</feature>
<evidence type="ECO:0000256" key="5">
    <source>
        <dbReference type="ARBA" id="ARBA00022832"/>
    </source>
</evidence>
<dbReference type="Proteomes" id="UP000290189">
    <property type="component" value="Unassembled WGS sequence"/>
</dbReference>
<evidence type="ECO:0000256" key="1">
    <source>
        <dbReference type="ARBA" id="ARBA00004141"/>
    </source>
</evidence>
<name>A0A0G4IIH6_PLABS</name>
<reference evidence="12 14" key="2">
    <citation type="submission" date="2018-03" db="EMBL/GenBank/DDBJ databases">
        <authorList>
            <person name="Fogelqvist J."/>
        </authorList>
    </citation>
    <scope>NUCLEOTIDE SEQUENCE [LARGE SCALE GENOMIC DNA]</scope>
</reference>
<evidence type="ECO:0000313" key="14">
    <source>
        <dbReference type="Proteomes" id="UP000290189"/>
    </source>
</evidence>
<keyword evidence="4 10" id="KW-0812">Transmembrane</keyword>
<feature type="transmembrane region" description="Helical" evidence="10">
    <location>
        <begin position="116"/>
        <end position="134"/>
    </location>
</feature>
<reference evidence="11 13" key="1">
    <citation type="submission" date="2015-02" db="EMBL/GenBank/DDBJ databases">
        <authorList>
            <person name="Chooi Y.-H."/>
        </authorList>
    </citation>
    <scope>NUCLEOTIDE SEQUENCE [LARGE SCALE GENOMIC DNA]</scope>
    <source>
        <strain evidence="11">E3</strain>
    </source>
</reference>
<evidence type="ECO:0000313" key="11">
    <source>
        <dbReference type="EMBL" id="CEO95008.1"/>
    </source>
</evidence>
<dbReference type="GO" id="GO:0006633">
    <property type="term" value="P:fatty acid biosynthetic process"/>
    <property type="evidence" value="ECO:0007669"/>
    <property type="project" value="UniProtKB-KW"/>
</dbReference>
<evidence type="ECO:0000313" key="12">
    <source>
        <dbReference type="EMBL" id="SPQ94337.1"/>
    </source>
</evidence>
<proteinExistence type="predicted"/>
<dbReference type="OrthoDB" id="434092at2759"/>
<keyword evidence="12" id="KW-0496">Mitochondrion</keyword>
<evidence type="ECO:0008006" key="15">
    <source>
        <dbReference type="Google" id="ProtNLM"/>
    </source>
</evidence>
<dbReference type="GO" id="GO:0016020">
    <property type="term" value="C:membrane"/>
    <property type="evidence" value="ECO:0007669"/>
    <property type="project" value="UniProtKB-SubCell"/>
</dbReference>
<dbReference type="GO" id="GO:0009922">
    <property type="term" value="F:fatty acid elongase activity"/>
    <property type="evidence" value="ECO:0007669"/>
    <property type="project" value="InterPro"/>
</dbReference>
<keyword evidence="3" id="KW-0808">Transferase</keyword>
<evidence type="ECO:0000256" key="3">
    <source>
        <dbReference type="ARBA" id="ARBA00022679"/>
    </source>
</evidence>
<evidence type="ECO:0000256" key="9">
    <source>
        <dbReference type="ARBA" id="ARBA00023160"/>
    </source>
</evidence>
<evidence type="ECO:0000256" key="6">
    <source>
        <dbReference type="ARBA" id="ARBA00022989"/>
    </source>
</evidence>
<dbReference type="EMBL" id="CDSF01000002">
    <property type="protein sequence ID" value="CEO95008.1"/>
    <property type="molecule type" value="Genomic_DNA"/>
</dbReference>
<evidence type="ECO:0000313" key="13">
    <source>
        <dbReference type="Proteomes" id="UP000039324"/>
    </source>
</evidence>
<dbReference type="EMBL" id="OVEO01000002">
    <property type="protein sequence ID" value="SPQ94337.1"/>
    <property type="molecule type" value="Genomic_DNA"/>
</dbReference>
<keyword evidence="7" id="KW-0443">Lipid metabolism</keyword>
<comment type="subcellular location">
    <subcellularLocation>
        <location evidence="1">Membrane</location>
        <topology evidence="1">Multi-pass membrane protein</topology>
    </subcellularLocation>
</comment>
<evidence type="ECO:0000256" key="8">
    <source>
        <dbReference type="ARBA" id="ARBA00023136"/>
    </source>
</evidence>
<dbReference type="AlphaFoldDB" id="A0A0G4IIH6"/>
<keyword evidence="8 10" id="KW-0472">Membrane</keyword>
<keyword evidence="9" id="KW-0275">Fatty acid biosynthesis</keyword>
<dbReference type="Proteomes" id="UP000039324">
    <property type="component" value="Unassembled WGS sequence"/>
</dbReference>
<feature type="transmembrane region" description="Helical" evidence="10">
    <location>
        <begin position="33"/>
        <end position="59"/>
    </location>
</feature>
<protein>
    <recommendedName>
        <fullName evidence="15">Very-long-chain 3-oxoacyl-CoA synthase</fullName>
    </recommendedName>
</protein>
<organism evidence="11 13">
    <name type="scientific">Plasmodiophora brassicae</name>
    <name type="common">Clubroot disease agent</name>
    <dbReference type="NCBI Taxonomy" id="37360"/>
    <lineage>
        <taxon>Eukaryota</taxon>
        <taxon>Sar</taxon>
        <taxon>Rhizaria</taxon>
        <taxon>Endomyxa</taxon>
        <taxon>Phytomyxea</taxon>
        <taxon>Plasmodiophorida</taxon>
        <taxon>Plasmodiophoridae</taxon>
        <taxon>Plasmodiophora</taxon>
    </lineage>
</organism>
<keyword evidence="2" id="KW-0444">Lipid biosynthesis</keyword>
<keyword evidence="6 10" id="KW-1133">Transmembrane helix</keyword>
<evidence type="ECO:0000256" key="4">
    <source>
        <dbReference type="ARBA" id="ARBA00022692"/>
    </source>
</evidence>
<feature type="transmembrane region" description="Helical" evidence="10">
    <location>
        <begin position="146"/>
        <end position="163"/>
    </location>
</feature>